<evidence type="ECO:0000256" key="7">
    <source>
        <dbReference type="RuleBase" id="RU000489"/>
    </source>
</evidence>
<dbReference type="InterPro" id="IPR017853">
    <property type="entry name" value="GH"/>
</dbReference>
<evidence type="ECO:0000256" key="8">
    <source>
        <dbReference type="RuleBase" id="RU004453"/>
    </source>
</evidence>
<dbReference type="InterPro" id="IPR011583">
    <property type="entry name" value="Chitinase_II/V-like_cat"/>
</dbReference>
<dbReference type="GO" id="GO:0008843">
    <property type="term" value="F:endochitinase activity"/>
    <property type="evidence" value="ECO:0007669"/>
    <property type="project" value="UniProtKB-EC"/>
</dbReference>
<dbReference type="Pfam" id="PF00704">
    <property type="entry name" value="Glyco_hydro_18"/>
    <property type="match status" value="1"/>
</dbReference>
<evidence type="ECO:0000256" key="6">
    <source>
        <dbReference type="ARBA" id="ARBA00023295"/>
    </source>
</evidence>
<dbReference type="GO" id="GO:0005975">
    <property type="term" value="P:carbohydrate metabolic process"/>
    <property type="evidence" value="ECO:0007669"/>
    <property type="project" value="InterPro"/>
</dbReference>
<dbReference type="KEGG" id="agl:PYTT_1458"/>
<keyword evidence="4 7" id="KW-0378">Hydrolase</keyword>
<evidence type="ECO:0000256" key="1">
    <source>
        <dbReference type="ARBA" id="ARBA00000822"/>
    </source>
</evidence>
<dbReference type="PANTHER" id="PTHR11177:SF317">
    <property type="entry name" value="CHITINASE 12-RELATED"/>
    <property type="match status" value="1"/>
</dbReference>
<comment type="catalytic activity">
    <reaction evidence="1">
        <text>Random endo-hydrolysis of N-acetyl-beta-D-glucosaminide (1-&gt;4)-beta-linkages in chitin and chitodextrins.</text>
        <dbReference type="EC" id="3.2.1.14"/>
    </reaction>
</comment>
<dbReference type="InterPro" id="IPR001579">
    <property type="entry name" value="Glyco_hydro_18_chit_AS"/>
</dbReference>
<sequence length="522" mass="58131">MPLLWKTSILLAISHDSNILPAHLQPLPSRGGHIRWNWIGDEHLNKTTDIIYMNASVAADGTLTGVSDFRATKFNGVTWLKTHAGREGVFAFKGPKAFMSIPGIVLPQDLKTFTFEASYAPQGAQNAELIRSGDFRIAWKGDTLSIQNGANTYQGSIPAVPAGQWVQLGCVVKEGIPSLFVNGKAVALLPGQSQPLTSIGNATLIGSGYTGMMDELRVWKEARPATRLGRDISPTWADRLLYFHLPADTKRSMGEDKASWASQIAWIRSRLRNPADHMVRLGIAGGAWKDMLRDPKARQKFAGEIASIVNRYKLDGVDLDFEWIEGPYKGDPPARQWDNYADLAQRIRKAQPDMCFTISLHVVCYRMPKKGIDAVDYFTFQNYGPSSARYPFDDFTRSLAAFRKQGFPDSKIMLSVPFQGTGDAKADSVRLYSDIVAQHPNLPPTADTAEFTYPDGTKRKMTFNGPATIRKKCEYAKAQKLRGIMYWDMGGDVRTDARKGQTDYRHPKALLPVINEILKGRR</sequence>
<reference evidence="11" key="1">
    <citation type="submission" date="2016-09" db="EMBL/GenBank/DDBJ databases">
        <authorList>
            <person name="Koehorst J."/>
        </authorList>
    </citation>
    <scope>NUCLEOTIDE SEQUENCE [LARGE SCALE GENOMIC DNA]</scope>
</reference>
<keyword evidence="3" id="KW-0732">Signal</keyword>
<evidence type="ECO:0000313" key="10">
    <source>
        <dbReference type="EMBL" id="SEH88650.1"/>
    </source>
</evidence>
<dbReference type="SMART" id="SM00636">
    <property type="entry name" value="Glyco_18"/>
    <property type="match status" value="1"/>
</dbReference>
<gene>
    <name evidence="10" type="ORF">PYTT_1458</name>
</gene>
<protein>
    <recommendedName>
        <fullName evidence="2">chitinase</fullName>
        <ecNumber evidence="2">3.2.1.14</ecNumber>
    </recommendedName>
</protein>
<dbReference type="PROSITE" id="PS01095">
    <property type="entry name" value="GH18_1"/>
    <property type="match status" value="1"/>
</dbReference>
<dbReference type="PANTHER" id="PTHR11177">
    <property type="entry name" value="CHITINASE"/>
    <property type="match status" value="1"/>
</dbReference>
<dbReference type="InterPro" id="IPR006558">
    <property type="entry name" value="LamG-like"/>
</dbReference>
<evidence type="ECO:0000256" key="5">
    <source>
        <dbReference type="ARBA" id="ARBA00023157"/>
    </source>
</evidence>
<dbReference type="SUPFAM" id="SSF49899">
    <property type="entry name" value="Concanavalin A-like lectins/glucanases"/>
    <property type="match status" value="1"/>
</dbReference>
<dbReference type="SUPFAM" id="SSF51445">
    <property type="entry name" value="(Trans)glycosidases"/>
    <property type="match status" value="1"/>
</dbReference>
<proteinExistence type="inferred from homology"/>
<dbReference type="InterPro" id="IPR013320">
    <property type="entry name" value="ConA-like_dom_sf"/>
</dbReference>
<dbReference type="SMART" id="SM00560">
    <property type="entry name" value="LamGL"/>
    <property type="match status" value="1"/>
</dbReference>
<organism evidence="10 11">
    <name type="scientific">Akkermansia glycaniphila</name>
    <dbReference type="NCBI Taxonomy" id="1679444"/>
    <lineage>
        <taxon>Bacteria</taxon>
        <taxon>Pseudomonadati</taxon>
        <taxon>Verrucomicrobiota</taxon>
        <taxon>Verrucomicrobiia</taxon>
        <taxon>Verrucomicrobiales</taxon>
        <taxon>Akkermansiaceae</taxon>
        <taxon>Akkermansia</taxon>
    </lineage>
</organism>
<dbReference type="EC" id="3.2.1.14" evidence="2"/>
<evidence type="ECO:0000256" key="2">
    <source>
        <dbReference type="ARBA" id="ARBA00012729"/>
    </source>
</evidence>
<dbReference type="STRING" id="1679444.PYTT_1458"/>
<accession>A0A1C7PA03</accession>
<keyword evidence="5" id="KW-1015">Disulfide bond</keyword>
<dbReference type="Gene3D" id="2.60.120.200">
    <property type="match status" value="1"/>
</dbReference>
<name>A0A1C7PA03_9BACT</name>
<dbReference type="RefSeq" id="WP_067771553.1">
    <property type="nucleotide sequence ID" value="NZ_LIGX01000001.1"/>
</dbReference>
<dbReference type="InterPro" id="IPR001223">
    <property type="entry name" value="Glyco_hydro18_cat"/>
</dbReference>
<dbReference type="Proteomes" id="UP000176204">
    <property type="component" value="Chromosome I"/>
</dbReference>
<dbReference type="Gene3D" id="3.20.20.80">
    <property type="entry name" value="Glycosidases"/>
    <property type="match status" value="1"/>
</dbReference>
<keyword evidence="6 7" id="KW-0326">Glycosidase</keyword>
<feature type="domain" description="GH18" evidence="9">
    <location>
        <begin position="210"/>
        <end position="521"/>
    </location>
</feature>
<dbReference type="EMBL" id="LT629973">
    <property type="protein sequence ID" value="SEH88650.1"/>
    <property type="molecule type" value="Genomic_DNA"/>
</dbReference>
<keyword evidence="11" id="KW-1185">Reference proteome</keyword>
<dbReference type="Gene3D" id="3.40.5.30">
    <property type="entry name" value="(Trans)glycosidases - domain 2"/>
    <property type="match status" value="1"/>
</dbReference>
<comment type="similarity">
    <text evidence="8">Belongs to the glycosyl hydrolase 18 family.</text>
</comment>
<dbReference type="InterPro" id="IPR050314">
    <property type="entry name" value="Glycosyl_Hydrlase_18"/>
</dbReference>
<dbReference type="GO" id="GO:0008061">
    <property type="term" value="F:chitin binding"/>
    <property type="evidence" value="ECO:0007669"/>
    <property type="project" value="InterPro"/>
</dbReference>
<dbReference type="AlphaFoldDB" id="A0A1C7PA03"/>
<evidence type="ECO:0000256" key="4">
    <source>
        <dbReference type="ARBA" id="ARBA00022801"/>
    </source>
</evidence>
<evidence type="ECO:0000256" key="3">
    <source>
        <dbReference type="ARBA" id="ARBA00022729"/>
    </source>
</evidence>
<dbReference type="Pfam" id="PF13385">
    <property type="entry name" value="Laminin_G_3"/>
    <property type="match status" value="1"/>
</dbReference>
<dbReference type="OrthoDB" id="198912at2"/>
<dbReference type="PROSITE" id="PS51910">
    <property type="entry name" value="GH18_2"/>
    <property type="match status" value="1"/>
</dbReference>
<evidence type="ECO:0000313" key="11">
    <source>
        <dbReference type="Proteomes" id="UP000176204"/>
    </source>
</evidence>
<evidence type="ECO:0000259" key="9">
    <source>
        <dbReference type="PROSITE" id="PS51910"/>
    </source>
</evidence>